<keyword evidence="3" id="KW-0548">Nucleotidyltransferase</keyword>
<dbReference type="EC" id="2.7.7.65" evidence="3"/>
<dbReference type="PANTHER" id="PTHR45138:SF9">
    <property type="entry name" value="DIGUANYLATE CYCLASE DGCM-RELATED"/>
    <property type="match status" value="1"/>
</dbReference>
<dbReference type="SMART" id="SM00267">
    <property type="entry name" value="GGDEF"/>
    <property type="match status" value="1"/>
</dbReference>
<feature type="transmembrane region" description="Helical" evidence="1">
    <location>
        <begin position="287"/>
        <end position="307"/>
    </location>
</feature>
<dbReference type="EMBL" id="JBHUGI010000034">
    <property type="protein sequence ID" value="MFD1929199.1"/>
    <property type="molecule type" value="Genomic_DNA"/>
</dbReference>
<feature type="transmembrane region" description="Helical" evidence="1">
    <location>
        <begin position="255"/>
        <end position="275"/>
    </location>
</feature>
<dbReference type="InterPro" id="IPR043128">
    <property type="entry name" value="Rev_trsase/Diguanyl_cyclase"/>
</dbReference>
<proteinExistence type="predicted"/>
<dbReference type="Proteomes" id="UP001597218">
    <property type="component" value="Unassembled WGS sequence"/>
</dbReference>
<dbReference type="Pfam" id="PF00990">
    <property type="entry name" value="GGDEF"/>
    <property type="match status" value="1"/>
</dbReference>
<dbReference type="NCBIfam" id="TIGR00254">
    <property type="entry name" value="GGDEF"/>
    <property type="match status" value="1"/>
</dbReference>
<feature type="transmembrane region" description="Helical" evidence="1">
    <location>
        <begin position="313"/>
        <end position="331"/>
    </location>
</feature>
<dbReference type="Gene3D" id="2.60.40.2380">
    <property type="match status" value="1"/>
</dbReference>
<feature type="domain" description="GGDEF" evidence="2">
    <location>
        <begin position="466"/>
        <end position="595"/>
    </location>
</feature>
<accession>A0ABW4SJ75</accession>
<name>A0ABW4SJ75_9BACL</name>
<dbReference type="GO" id="GO:0052621">
    <property type="term" value="F:diguanylate cyclase activity"/>
    <property type="evidence" value="ECO:0007669"/>
    <property type="project" value="UniProtKB-EC"/>
</dbReference>
<dbReference type="PANTHER" id="PTHR45138">
    <property type="entry name" value="REGULATORY COMPONENTS OF SENSORY TRANSDUCTION SYSTEM"/>
    <property type="match status" value="1"/>
</dbReference>
<feature type="transmembrane region" description="Helical" evidence="1">
    <location>
        <begin position="378"/>
        <end position="398"/>
    </location>
</feature>
<dbReference type="InterPro" id="IPR011623">
    <property type="entry name" value="7TMR_DISM_rcpt_extracell_dom1"/>
</dbReference>
<keyword evidence="1" id="KW-0472">Membrane</keyword>
<keyword evidence="1" id="KW-1133">Transmembrane helix</keyword>
<sequence>MIPKKHRQLLFPLFVMVFLLPFVYHAPAIGTVHENASTDTHDLGMYYEILRDSTNSITIEDLIEGTYNSSFTPSTEKYLSFLHTDDTIWLKLNADDLITDHEQMHWLEYNDKIEFLTVYAVNEDGSYESYESGLFNLQNQPFPYPSLLFPIDGPEVKELYLQLNGQLPLTIFTKLYSNNSFIENVLSYKFYSGTFYGFLLALALYNLFLFFSFRERSYLYYTLYMFSFMLYQATMNSFDVQLFGHIASPWLLTKTLGFSCNLMIVAMILFGKEFLEIKHHLPRSNRVLNIAIGLAFLSTIALFAGVGQYFTDLFITTMALFVLVFLWISGLRLLLKGHKSARFYLLGWSFLLFSMMIQALVMLGFMPLSLAVFEEIPAYSAMFEALILSFALADKITLIMKDNRRTQAELNETLENKVLERTEQLKKIQVELEHLANTDRLTKIPNRMLLDHVMESEFKRSQIEGIPLSIILIDLDYFKNVNDTFGHQVGDSVLVETAKLFQASVRDSDTIGRWGGEEFLVICPSTTLEDALRLAEKIRTTLADHPFEEVGHKTASFGVASQISSDTLRSLISRSDKALYAAKENGRNRVEFIKIGQGEETLQSESDPLLRK</sequence>
<dbReference type="InterPro" id="IPR000160">
    <property type="entry name" value="GGDEF_dom"/>
</dbReference>
<evidence type="ECO:0000313" key="4">
    <source>
        <dbReference type="Proteomes" id="UP001597218"/>
    </source>
</evidence>
<gene>
    <name evidence="3" type="ORF">ACFSFY_14245</name>
</gene>
<dbReference type="Pfam" id="PF07695">
    <property type="entry name" value="7TMR-DISM_7TM"/>
    <property type="match status" value="1"/>
</dbReference>
<dbReference type="InterPro" id="IPR029787">
    <property type="entry name" value="Nucleotide_cyclase"/>
</dbReference>
<feature type="transmembrane region" description="Helical" evidence="1">
    <location>
        <begin position="218"/>
        <end position="235"/>
    </location>
</feature>
<dbReference type="PROSITE" id="PS50887">
    <property type="entry name" value="GGDEF"/>
    <property type="match status" value="1"/>
</dbReference>
<dbReference type="Pfam" id="PF07696">
    <property type="entry name" value="7TMR-DISMED2"/>
    <property type="match status" value="1"/>
</dbReference>
<feature type="transmembrane region" description="Helical" evidence="1">
    <location>
        <begin position="190"/>
        <end position="211"/>
    </location>
</feature>
<dbReference type="RefSeq" id="WP_381539146.1">
    <property type="nucleotide sequence ID" value="NZ_JBHUGI010000034.1"/>
</dbReference>
<dbReference type="InterPro" id="IPR011622">
    <property type="entry name" value="7TMR_DISM_rcpt_extracell_dom2"/>
</dbReference>
<evidence type="ECO:0000259" key="2">
    <source>
        <dbReference type="PROSITE" id="PS50887"/>
    </source>
</evidence>
<evidence type="ECO:0000313" key="3">
    <source>
        <dbReference type="EMBL" id="MFD1929199.1"/>
    </source>
</evidence>
<comment type="caution">
    <text evidence="3">The sequence shown here is derived from an EMBL/GenBank/DDBJ whole genome shotgun (WGS) entry which is preliminary data.</text>
</comment>
<dbReference type="SUPFAM" id="SSF55073">
    <property type="entry name" value="Nucleotide cyclase"/>
    <property type="match status" value="1"/>
</dbReference>
<feature type="transmembrane region" description="Helical" evidence="1">
    <location>
        <begin position="343"/>
        <end position="366"/>
    </location>
</feature>
<dbReference type="Gene3D" id="3.30.70.270">
    <property type="match status" value="1"/>
</dbReference>
<reference evidence="4" key="1">
    <citation type="journal article" date="2019" name="Int. J. Syst. Evol. Microbiol.">
        <title>The Global Catalogue of Microorganisms (GCM) 10K type strain sequencing project: providing services to taxonomists for standard genome sequencing and annotation.</title>
        <authorList>
            <consortium name="The Broad Institute Genomics Platform"/>
            <consortium name="The Broad Institute Genome Sequencing Center for Infectious Disease"/>
            <person name="Wu L."/>
            <person name="Ma J."/>
        </authorList>
    </citation>
    <scope>NUCLEOTIDE SEQUENCE [LARGE SCALE GENOMIC DNA]</scope>
    <source>
        <strain evidence="4">CGMCC 4.7177</strain>
    </source>
</reference>
<keyword evidence="3" id="KW-0808">Transferase</keyword>
<evidence type="ECO:0000256" key="1">
    <source>
        <dbReference type="SAM" id="Phobius"/>
    </source>
</evidence>
<organism evidence="3 4">
    <name type="scientific">Sporosarcina siberiensis</name>
    <dbReference type="NCBI Taxonomy" id="1365606"/>
    <lineage>
        <taxon>Bacteria</taxon>
        <taxon>Bacillati</taxon>
        <taxon>Bacillota</taxon>
        <taxon>Bacilli</taxon>
        <taxon>Bacillales</taxon>
        <taxon>Caryophanaceae</taxon>
        <taxon>Sporosarcina</taxon>
    </lineage>
</organism>
<keyword evidence="4" id="KW-1185">Reference proteome</keyword>
<keyword evidence="1" id="KW-0812">Transmembrane</keyword>
<protein>
    <submittedName>
        <fullName evidence="3">Diguanylate cyclase</fullName>
        <ecNumber evidence="3">2.7.7.65</ecNumber>
    </submittedName>
</protein>
<dbReference type="InterPro" id="IPR050469">
    <property type="entry name" value="Diguanylate_Cyclase"/>
</dbReference>
<dbReference type="CDD" id="cd01949">
    <property type="entry name" value="GGDEF"/>
    <property type="match status" value="1"/>
</dbReference>